<comment type="caution">
    <text evidence="1">The sequence shown here is derived from an EMBL/GenBank/DDBJ whole genome shotgun (WGS) entry which is preliminary data.</text>
</comment>
<name>A0AC61RUV5_9FIRM</name>
<organism evidence="1 2">
    <name type="scientific">Petralouisia muris</name>
    <dbReference type="NCBI Taxonomy" id="3032872"/>
    <lineage>
        <taxon>Bacteria</taxon>
        <taxon>Bacillati</taxon>
        <taxon>Bacillota</taxon>
        <taxon>Clostridia</taxon>
        <taxon>Lachnospirales</taxon>
        <taxon>Lachnospiraceae</taxon>
        <taxon>Petralouisia</taxon>
    </lineage>
</organism>
<keyword evidence="2" id="KW-1185">Reference proteome</keyword>
<dbReference type="EMBL" id="SRYA01000028">
    <property type="protein sequence ID" value="TGY95520.1"/>
    <property type="molecule type" value="Genomic_DNA"/>
</dbReference>
<evidence type="ECO:0000313" key="2">
    <source>
        <dbReference type="Proteomes" id="UP000304953"/>
    </source>
</evidence>
<sequence>MKNMTLENIAEACGGSYFGKEQEKQTEIRGAVTDSRQVEEGFLFIPVKGARVDGHDFIPQVCEKGAAAVLTEKKLENCEKPYILVQSCLRALKDIAGFYRSQLNIPIVGITGSVGKTSTKEMIASVLSEKYHVLKTAGNFNNEIGLPLTLLRIQEEHEAAVVEMGISDFGEMHRLAKMAQPDICVITNIGICHLENLKTRDGILKAKSEIFDYLKPEGHIILNGEDDKLSTLTEVKGIRPVFYGFGEMQPDICRSGEEGKEGRKPGMQKVQQDIYADHIQNCGLKGMEADIHTPAGTISVHIPIPGRHNIYNAMAAAGAALALNMELEDIKSGIEKAEAIGGRTNLIETGGLMLIDDCYNANPVSMRASLDVLSNGLARTVAVLGDMGELGEHEKRLHYEIGVYAAEKQIDTLFCAGVLSKEMAEGACDTNDWCEVFHFDTKDEMLPQLLEYLQEGDTVLVKASHFMDYPKIVEAVREKFHSAS</sequence>
<gene>
    <name evidence="1" type="ORF">E5329_14625</name>
</gene>
<proteinExistence type="predicted"/>
<dbReference type="Proteomes" id="UP000304953">
    <property type="component" value="Unassembled WGS sequence"/>
</dbReference>
<keyword evidence="1" id="KW-0436">Ligase</keyword>
<protein>
    <submittedName>
        <fullName evidence="1">UDP-N-acetylmuramoyl-tripeptide--D-alanyl-D-alanine ligase</fullName>
    </submittedName>
</protein>
<accession>A0AC61RUV5</accession>
<evidence type="ECO:0000313" key="1">
    <source>
        <dbReference type="EMBL" id="TGY95520.1"/>
    </source>
</evidence>
<reference evidence="1" key="1">
    <citation type="submission" date="2019-04" db="EMBL/GenBank/DDBJ databases">
        <title>Microbes associate with the intestines of laboratory mice.</title>
        <authorList>
            <person name="Navarre W."/>
            <person name="Wong E."/>
            <person name="Huang K."/>
            <person name="Tropini C."/>
            <person name="Ng K."/>
            <person name="Yu B."/>
        </authorList>
    </citation>
    <scope>NUCLEOTIDE SEQUENCE</scope>
    <source>
        <strain evidence="1">NM01_1-7b</strain>
    </source>
</reference>